<dbReference type="InterPro" id="IPR036388">
    <property type="entry name" value="WH-like_DNA-bd_sf"/>
</dbReference>
<sequence length="211" mass="24536">MSLSIGEQQASSPVIEAPVTLNKREMARKLRVSLPTMTAWMDRWPDFPVEQRGTNGSSYRFRPDLVFEFLDLKRREEADANSVRDEQLQNLQLVFDDLLPPPEVEKSYKRLTPKEEIDVWKLRELKRKEAERCGQLVIASELQEQLRDAFSRLSQDTRLFIRKLGRKNGWPDSTIREAEQQFEDTQRASVAALLQILQAEPEDGERSLTFS</sequence>
<dbReference type="SUPFAM" id="SSF46955">
    <property type="entry name" value="Putative DNA-binding domain"/>
    <property type="match status" value="1"/>
</dbReference>
<reference evidence="2" key="1">
    <citation type="submission" date="2020-04" db="EMBL/GenBank/DDBJ databases">
        <title>Description of novel Gluconacetobacter.</title>
        <authorList>
            <person name="Sombolestani A."/>
        </authorList>
    </citation>
    <scope>NUCLEOTIDE SEQUENCE [LARGE SCALE GENOMIC DNA]</scope>
    <source>
        <strain evidence="2">LMG 31484</strain>
    </source>
</reference>
<keyword evidence="2" id="KW-1185">Reference proteome</keyword>
<dbReference type="RefSeq" id="WP_194260035.1">
    <property type="nucleotide sequence ID" value="NZ_JABCQG010000010.1"/>
</dbReference>
<evidence type="ECO:0000313" key="1">
    <source>
        <dbReference type="EMBL" id="MBF0859406.1"/>
    </source>
</evidence>
<organism evidence="1 2">
    <name type="scientific">Gluconobacter vitians</name>
    <dbReference type="NCBI Taxonomy" id="2728102"/>
    <lineage>
        <taxon>Bacteria</taxon>
        <taxon>Pseudomonadati</taxon>
        <taxon>Pseudomonadota</taxon>
        <taxon>Alphaproteobacteria</taxon>
        <taxon>Acetobacterales</taxon>
        <taxon>Acetobacteraceae</taxon>
        <taxon>Gluconobacter</taxon>
    </lineage>
</organism>
<evidence type="ECO:0000313" key="2">
    <source>
        <dbReference type="Proteomes" id="UP000623107"/>
    </source>
</evidence>
<gene>
    <name evidence="1" type="ORF">HKD24_09285</name>
</gene>
<accession>A0ABR9Y6T9</accession>
<reference evidence="1 2" key="2">
    <citation type="submission" date="2020-11" db="EMBL/GenBank/DDBJ databases">
        <title>Description of novel Gluconobacter species.</title>
        <authorList>
            <person name="Cleenwerck I."/>
            <person name="Cnockaert M."/>
            <person name="Borremans W."/>
            <person name="Wieme A.D."/>
            <person name="De Vuyst L."/>
            <person name="Vandamme P."/>
        </authorList>
    </citation>
    <scope>NUCLEOTIDE SEQUENCE [LARGE SCALE GENOMIC DNA]</scope>
    <source>
        <strain evidence="1 2">LMG 31484</strain>
    </source>
</reference>
<protein>
    <submittedName>
        <fullName evidence="1">DNA packaging protein</fullName>
    </submittedName>
</protein>
<dbReference type="InterPro" id="IPR009061">
    <property type="entry name" value="DNA-bd_dom_put_sf"/>
</dbReference>
<comment type="caution">
    <text evidence="1">The sequence shown here is derived from an EMBL/GenBank/DDBJ whole genome shotgun (WGS) entry which is preliminary data.</text>
</comment>
<name>A0ABR9Y6T9_9PROT</name>
<dbReference type="Gene3D" id="1.10.10.10">
    <property type="entry name" value="Winged helix-like DNA-binding domain superfamily/Winged helix DNA-binding domain"/>
    <property type="match status" value="1"/>
</dbReference>
<dbReference type="EMBL" id="JABCQG010000010">
    <property type="protein sequence ID" value="MBF0859406.1"/>
    <property type="molecule type" value="Genomic_DNA"/>
</dbReference>
<dbReference type="Proteomes" id="UP000623107">
    <property type="component" value="Unassembled WGS sequence"/>
</dbReference>
<proteinExistence type="predicted"/>